<evidence type="ECO:0000313" key="3">
    <source>
        <dbReference type="Proteomes" id="UP000265520"/>
    </source>
</evidence>
<proteinExistence type="predicted"/>
<comment type="caution">
    <text evidence="2">The sequence shown here is derived from an EMBL/GenBank/DDBJ whole genome shotgun (WGS) entry which is preliminary data.</text>
</comment>
<dbReference type="EMBL" id="LXQA010597524">
    <property type="protein sequence ID" value="MCI61314.1"/>
    <property type="molecule type" value="Genomic_DNA"/>
</dbReference>
<accession>A0A392TL26</accession>
<name>A0A392TL26_9FABA</name>
<keyword evidence="3" id="KW-1185">Reference proteome</keyword>
<feature type="compositionally biased region" description="Low complexity" evidence="1">
    <location>
        <begin position="47"/>
        <end position="57"/>
    </location>
</feature>
<feature type="compositionally biased region" description="Basic and acidic residues" evidence="1">
    <location>
        <begin position="1"/>
        <end position="10"/>
    </location>
</feature>
<protein>
    <submittedName>
        <fullName evidence="2">Uncharacterized protein</fullName>
    </submittedName>
</protein>
<feature type="compositionally biased region" description="Basic and acidic residues" evidence="1">
    <location>
        <begin position="73"/>
        <end position="88"/>
    </location>
</feature>
<feature type="non-terminal residue" evidence="2">
    <location>
        <position position="1"/>
    </location>
</feature>
<dbReference type="Proteomes" id="UP000265520">
    <property type="component" value="Unassembled WGS sequence"/>
</dbReference>
<feature type="region of interest" description="Disordered" evidence="1">
    <location>
        <begin position="1"/>
        <end position="88"/>
    </location>
</feature>
<evidence type="ECO:0000256" key="1">
    <source>
        <dbReference type="SAM" id="MobiDB-lite"/>
    </source>
</evidence>
<evidence type="ECO:0000313" key="2">
    <source>
        <dbReference type="EMBL" id="MCI61314.1"/>
    </source>
</evidence>
<sequence length="88" mass="9262">QDGEAFKETVDAAQDVEAPKDLSNPTDAAQDVEASKDLSNPNDAALTESFSSSSESKASTEKEGTPDLVADSEPEKNQDKDVSGNDDE</sequence>
<organism evidence="2 3">
    <name type="scientific">Trifolium medium</name>
    <dbReference type="NCBI Taxonomy" id="97028"/>
    <lineage>
        <taxon>Eukaryota</taxon>
        <taxon>Viridiplantae</taxon>
        <taxon>Streptophyta</taxon>
        <taxon>Embryophyta</taxon>
        <taxon>Tracheophyta</taxon>
        <taxon>Spermatophyta</taxon>
        <taxon>Magnoliopsida</taxon>
        <taxon>eudicotyledons</taxon>
        <taxon>Gunneridae</taxon>
        <taxon>Pentapetalae</taxon>
        <taxon>rosids</taxon>
        <taxon>fabids</taxon>
        <taxon>Fabales</taxon>
        <taxon>Fabaceae</taxon>
        <taxon>Papilionoideae</taxon>
        <taxon>50 kb inversion clade</taxon>
        <taxon>NPAAA clade</taxon>
        <taxon>Hologalegina</taxon>
        <taxon>IRL clade</taxon>
        <taxon>Trifolieae</taxon>
        <taxon>Trifolium</taxon>
    </lineage>
</organism>
<feature type="non-terminal residue" evidence="2">
    <location>
        <position position="88"/>
    </location>
</feature>
<dbReference type="AlphaFoldDB" id="A0A392TL26"/>
<reference evidence="2 3" key="1">
    <citation type="journal article" date="2018" name="Front. Plant Sci.">
        <title>Red Clover (Trifolium pratense) and Zigzag Clover (T. medium) - A Picture of Genomic Similarities and Differences.</title>
        <authorList>
            <person name="Dluhosova J."/>
            <person name="Istvanek J."/>
            <person name="Nedelnik J."/>
            <person name="Repkova J."/>
        </authorList>
    </citation>
    <scope>NUCLEOTIDE SEQUENCE [LARGE SCALE GENOMIC DNA]</scope>
    <source>
        <strain evidence="3">cv. 10/8</strain>
        <tissue evidence="2">Leaf</tissue>
    </source>
</reference>